<dbReference type="eggNOG" id="COG0726">
    <property type="taxonomic scope" value="Bacteria"/>
</dbReference>
<dbReference type="GO" id="GO:0005576">
    <property type="term" value="C:extracellular region"/>
    <property type="evidence" value="ECO:0007669"/>
    <property type="project" value="UniProtKB-SubCell"/>
</dbReference>
<evidence type="ECO:0000256" key="1">
    <source>
        <dbReference type="ARBA" id="ARBA00004613"/>
    </source>
</evidence>
<dbReference type="InterPro" id="IPR011330">
    <property type="entry name" value="Glyco_hydro/deAcase_b/a-brl"/>
</dbReference>
<evidence type="ECO:0000259" key="3">
    <source>
        <dbReference type="PROSITE" id="PS51677"/>
    </source>
</evidence>
<proteinExistence type="predicted"/>
<dbReference type="HOGENOM" id="CLU_030024_2_0_9"/>
<organism evidence="4 5">
    <name type="scientific">Pediococcus claussenii (strain ATCC BAA-344 / DSM 14800 / JCM 18046 / KCTC 3811 / LMG 21948 / P06)</name>
    <dbReference type="NCBI Taxonomy" id="701521"/>
    <lineage>
        <taxon>Bacteria</taxon>
        <taxon>Bacillati</taxon>
        <taxon>Bacillota</taxon>
        <taxon>Bacilli</taxon>
        <taxon>Lactobacillales</taxon>
        <taxon>Lactobacillaceae</taxon>
        <taxon>Pediococcus</taxon>
    </lineage>
</organism>
<protein>
    <submittedName>
        <fullName evidence="4">Polysaccharide deacetylase family protein</fullName>
    </submittedName>
</protein>
<dbReference type="PROSITE" id="PS51257">
    <property type="entry name" value="PROKAR_LIPOPROTEIN"/>
    <property type="match status" value="1"/>
</dbReference>
<dbReference type="PANTHER" id="PTHR34216:SF3">
    <property type="entry name" value="POLY-BETA-1,6-N-ACETYL-D-GLUCOSAMINE N-DEACETYLASE"/>
    <property type="match status" value="1"/>
</dbReference>
<feature type="domain" description="NodB homology" evidence="3">
    <location>
        <begin position="120"/>
        <end position="281"/>
    </location>
</feature>
<dbReference type="PANTHER" id="PTHR34216">
    <property type="match status" value="1"/>
</dbReference>
<dbReference type="Pfam" id="PF01522">
    <property type="entry name" value="Polysacc_deac_1"/>
    <property type="match status" value="1"/>
</dbReference>
<dbReference type="Proteomes" id="UP000005444">
    <property type="component" value="Chromosome"/>
</dbReference>
<keyword evidence="5" id="KW-1185">Reference proteome</keyword>
<keyword evidence="2" id="KW-0732">Signal</keyword>
<dbReference type="PROSITE" id="PS51677">
    <property type="entry name" value="NODB"/>
    <property type="match status" value="1"/>
</dbReference>
<name>G8PC59_PEDCP</name>
<dbReference type="GO" id="GO:0016810">
    <property type="term" value="F:hydrolase activity, acting on carbon-nitrogen (but not peptide) bonds"/>
    <property type="evidence" value="ECO:0007669"/>
    <property type="project" value="InterPro"/>
</dbReference>
<dbReference type="KEGG" id="pce:PECL_579"/>
<gene>
    <name evidence="4" type="ordered locus">PECL_579</name>
</gene>
<dbReference type="Gene3D" id="3.20.20.370">
    <property type="entry name" value="Glycoside hydrolase/deacetylase"/>
    <property type="match status" value="1"/>
</dbReference>
<sequence length="281" mass="32065">MGNNMKISKNKLAPLLMVLFIFILSGCSNTHSKKVSTQTNSIHKHVPQRNPSPIKWKHIKGNPNLPILMYHSISPSTNTLRIPSDQFNQQMKWLKEKNYYTLTPREAARVIMKHEVPNRPFIWITLDDGYENNYRKAFPVIQKYKLHATINFITSFAKRKNHLTIGQAKKMIASGNINIESHTVTHQDLDILGGEQQTNEMVQSKKWLDKTFNQDTSVICYPAGRINDETASIAKRAGYTLGITTQPGLANINQGQFNLKRIRIVPKLSHSAFFKLIQTGK</sequence>
<dbReference type="SUPFAM" id="SSF88713">
    <property type="entry name" value="Glycoside hydrolase/deacetylase"/>
    <property type="match status" value="1"/>
</dbReference>
<dbReference type="AlphaFoldDB" id="G8PC59"/>
<dbReference type="CDD" id="cd10918">
    <property type="entry name" value="CE4_NodB_like_5s_6s"/>
    <property type="match status" value="1"/>
</dbReference>
<dbReference type="InterPro" id="IPR051398">
    <property type="entry name" value="Polysacch_Deacetylase"/>
</dbReference>
<dbReference type="GO" id="GO:0005975">
    <property type="term" value="P:carbohydrate metabolic process"/>
    <property type="evidence" value="ECO:0007669"/>
    <property type="project" value="InterPro"/>
</dbReference>
<evidence type="ECO:0000313" key="5">
    <source>
        <dbReference type="Proteomes" id="UP000005444"/>
    </source>
</evidence>
<comment type="subcellular location">
    <subcellularLocation>
        <location evidence="1">Secreted</location>
    </subcellularLocation>
</comment>
<dbReference type="InterPro" id="IPR002509">
    <property type="entry name" value="NODB_dom"/>
</dbReference>
<evidence type="ECO:0000313" key="4">
    <source>
        <dbReference type="EMBL" id="AEV94878.1"/>
    </source>
</evidence>
<dbReference type="EMBL" id="CP003137">
    <property type="protein sequence ID" value="AEV94878.1"/>
    <property type="molecule type" value="Genomic_DNA"/>
</dbReference>
<dbReference type="PATRIC" id="fig|701521.8.peg.555"/>
<evidence type="ECO:0000256" key="2">
    <source>
        <dbReference type="ARBA" id="ARBA00022729"/>
    </source>
</evidence>
<accession>G8PC59</accession>
<reference evidence="4 5" key="1">
    <citation type="journal article" date="2012" name="J. Bacteriol.">
        <title>Complete Genome Sequence of the Beer Spoilage Organism Pediococcus claussenii ATCC BAA-344T.</title>
        <authorList>
            <person name="Pittet V."/>
            <person name="Abegunde T."/>
            <person name="Marfleet T."/>
            <person name="Haakensen M."/>
            <person name="Morrow K."/>
            <person name="Jayaprakash T."/>
            <person name="Schroeder K."/>
            <person name="Trost B."/>
            <person name="Byrns S."/>
            <person name="Bergsveinson J."/>
            <person name="Kusalik A."/>
            <person name="Ziola B."/>
        </authorList>
    </citation>
    <scope>NUCLEOTIDE SEQUENCE [LARGE SCALE GENOMIC DNA]</scope>
    <source>
        <strain evidence="4 5">ATCC BAA-344</strain>
    </source>
</reference>
<dbReference type="STRING" id="701521.PECL_579"/>